<dbReference type="EMBL" id="JAEFBK010000007">
    <property type="protein sequence ID" value="KAG7584924.1"/>
    <property type="molecule type" value="Genomic_DNA"/>
</dbReference>
<organism evidence="3 4">
    <name type="scientific">Arabidopsis thaliana x Arabidopsis arenosa</name>
    <dbReference type="NCBI Taxonomy" id="1240361"/>
    <lineage>
        <taxon>Eukaryota</taxon>
        <taxon>Viridiplantae</taxon>
        <taxon>Streptophyta</taxon>
        <taxon>Embryophyta</taxon>
        <taxon>Tracheophyta</taxon>
        <taxon>Spermatophyta</taxon>
        <taxon>Magnoliopsida</taxon>
        <taxon>eudicotyledons</taxon>
        <taxon>Gunneridae</taxon>
        <taxon>Pentapetalae</taxon>
        <taxon>rosids</taxon>
        <taxon>malvids</taxon>
        <taxon>Brassicales</taxon>
        <taxon>Brassicaceae</taxon>
        <taxon>Camelineae</taxon>
        <taxon>Arabidopsis</taxon>
    </lineage>
</organism>
<evidence type="ECO:0000313" key="3">
    <source>
        <dbReference type="EMBL" id="KAG7584924.1"/>
    </source>
</evidence>
<feature type="region of interest" description="Disordered" evidence="1">
    <location>
        <begin position="160"/>
        <end position="254"/>
    </location>
</feature>
<feature type="compositionally biased region" description="Polar residues" evidence="1">
    <location>
        <begin position="160"/>
        <end position="170"/>
    </location>
</feature>
<keyword evidence="4" id="KW-1185">Reference proteome</keyword>
<feature type="region of interest" description="Disordered" evidence="1">
    <location>
        <begin position="122"/>
        <end position="146"/>
    </location>
</feature>
<dbReference type="Proteomes" id="UP000694240">
    <property type="component" value="Chromosome 7"/>
</dbReference>
<proteinExistence type="predicted"/>
<reference evidence="3 4" key="1">
    <citation type="submission" date="2020-12" db="EMBL/GenBank/DDBJ databases">
        <title>Concerted genomic and epigenomic changes stabilize Arabidopsis allopolyploids.</title>
        <authorList>
            <person name="Chen Z."/>
        </authorList>
    </citation>
    <scope>NUCLEOTIDE SEQUENCE [LARGE SCALE GENOMIC DNA]</scope>
    <source>
        <strain evidence="3">Allo738</strain>
        <tissue evidence="3">Leaf</tissue>
    </source>
</reference>
<feature type="signal peptide" evidence="2">
    <location>
        <begin position="1"/>
        <end position="21"/>
    </location>
</feature>
<feature type="chain" id="PRO_5035848881" evidence="2">
    <location>
        <begin position="22"/>
        <end position="254"/>
    </location>
</feature>
<protein>
    <submittedName>
        <fullName evidence="3">Uncharacterized protein</fullName>
    </submittedName>
</protein>
<accession>A0A8T2BII2</accession>
<gene>
    <name evidence="3" type="ORF">ISN45_Aa02g003070</name>
</gene>
<evidence type="ECO:0000256" key="2">
    <source>
        <dbReference type="SAM" id="SignalP"/>
    </source>
</evidence>
<feature type="compositionally biased region" description="Low complexity" evidence="1">
    <location>
        <begin position="204"/>
        <end position="239"/>
    </location>
</feature>
<name>A0A8T2BII2_9BRAS</name>
<comment type="caution">
    <text evidence="3">The sequence shown here is derived from an EMBL/GenBank/DDBJ whole genome shotgun (WGS) entry which is preliminary data.</text>
</comment>
<dbReference type="AlphaFoldDB" id="A0A8T2BII2"/>
<feature type="compositionally biased region" description="Basic and acidic residues" evidence="1">
    <location>
        <begin position="240"/>
        <end position="254"/>
    </location>
</feature>
<sequence length="254" mass="25162">MNATKFVVLLVIGVLCAIVTARQVEVVSKETKLATSLSITTTKGIGAQLSAYGRTDSNSYVSSYATATNGRKGPDADAYEGGYTSTKGEVYAKGHKARVSSASNSTAKGEAAAAATRKAAAARAKGSGEEVSKVTKLGTPLPKSTIKGVGAQLSSAAATDSITSGSSFASATKGPKGPRGDASEGAYTSTTGRVVAKGHKTRVSSTSGSSSTGASKAAANHKAASSSAGGSIGSGSRVKGSSEKKGKGKKKDLE</sequence>
<evidence type="ECO:0000313" key="4">
    <source>
        <dbReference type="Proteomes" id="UP000694240"/>
    </source>
</evidence>
<keyword evidence="2" id="KW-0732">Signal</keyword>
<evidence type="ECO:0000256" key="1">
    <source>
        <dbReference type="SAM" id="MobiDB-lite"/>
    </source>
</evidence>